<dbReference type="RefSeq" id="WP_086487090.1">
    <property type="nucleotide sequence ID" value="NZ_MSLT01000006.1"/>
</dbReference>
<evidence type="ECO:0000313" key="13">
    <source>
        <dbReference type="EMBL" id="OUD15494.1"/>
    </source>
</evidence>
<gene>
    <name evidence="11" type="primary">hisC</name>
    <name evidence="13" type="ORF">TPSD3_02945</name>
</gene>
<keyword evidence="6 11" id="KW-0028">Amino-acid biosynthesis</keyword>
<evidence type="ECO:0000256" key="7">
    <source>
        <dbReference type="ARBA" id="ARBA00022679"/>
    </source>
</evidence>
<evidence type="ECO:0000256" key="6">
    <source>
        <dbReference type="ARBA" id="ARBA00022605"/>
    </source>
</evidence>
<dbReference type="CDD" id="cd00609">
    <property type="entry name" value="AAT_like"/>
    <property type="match status" value="1"/>
</dbReference>
<dbReference type="Proteomes" id="UP000194798">
    <property type="component" value="Unassembled WGS sequence"/>
</dbReference>
<comment type="subunit">
    <text evidence="4 11">Homodimer.</text>
</comment>
<accession>A0A251XAY5</accession>
<keyword evidence="14" id="KW-1185">Reference proteome</keyword>
<dbReference type="SUPFAM" id="SSF53383">
    <property type="entry name" value="PLP-dependent transferases"/>
    <property type="match status" value="1"/>
</dbReference>
<dbReference type="Gene3D" id="3.90.1150.10">
    <property type="entry name" value="Aspartate Aminotransferase, domain 1"/>
    <property type="match status" value="1"/>
</dbReference>
<proteinExistence type="inferred from homology"/>
<dbReference type="Gene3D" id="3.40.640.10">
    <property type="entry name" value="Type I PLP-dependent aspartate aminotransferase-like (Major domain)"/>
    <property type="match status" value="1"/>
</dbReference>
<dbReference type="InterPro" id="IPR015424">
    <property type="entry name" value="PyrdxlP-dep_Trfase"/>
</dbReference>
<evidence type="ECO:0000256" key="4">
    <source>
        <dbReference type="ARBA" id="ARBA00011738"/>
    </source>
</evidence>
<dbReference type="OrthoDB" id="9809616at2"/>
<feature type="modified residue" description="N6-(pyridoxal phosphate)lysine" evidence="11">
    <location>
        <position position="218"/>
    </location>
</feature>
<evidence type="ECO:0000256" key="5">
    <source>
        <dbReference type="ARBA" id="ARBA00022576"/>
    </source>
</evidence>
<dbReference type="AlphaFoldDB" id="A0A251XAY5"/>
<dbReference type="GO" id="GO:0030170">
    <property type="term" value="F:pyridoxal phosphate binding"/>
    <property type="evidence" value="ECO:0007669"/>
    <property type="project" value="InterPro"/>
</dbReference>
<dbReference type="InterPro" id="IPR004839">
    <property type="entry name" value="Aminotransferase_I/II_large"/>
</dbReference>
<evidence type="ECO:0000256" key="2">
    <source>
        <dbReference type="ARBA" id="ARBA00005011"/>
    </source>
</evidence>
<evidence type="ECO:0000256" key="8">
    <source>
        <dbReference type="ARBA" id="ARBA00022898"/>
    </source>
</evidence>
<dbReference type="InterPro" id="IPR015421">
    <property type="entry name" value="PyrdxlP-dep_Trfase_major"/>
</dbReference>
<organism evidence="13 14">
    <name type="scientific">Thioflexithrix psekupsensis</name>
    <dbReference type="NCBI Taxonomy" id="1570016"/>
    <lineage>
        <taxon>Bacteria</taxon>
        <taxon>Pseudomonadati</taxon>
        <taxon>Pseudomonadota</taxon>
        <taxon>Gammaproteobacteria</taxon>
        <taxon>Thiotrichales</taxon>
        <taxon>Thioflexithrix</taxon>
    </lineage>
</organism>
<name>A0A251XAY5_9GAMM</name>
<comment type="caution">
    <text evidence="13">The sequence shown here is derived from an EMBL/GenBank/DDBJ whole genome shotgun (WGS) entry which is preliminary data.</text>
</comment>
<comment type="cofactor">
    <cofactor evidence="1 11">
        <name>pyridoxal 5'-phosphate</name>
        <dbReference type="ChEBI" id="CHEBI:597326"/>
    </cofactor>
</comment>
<dbReference type="UniPathway" id="UPA00031">
    <property type="reaction ID" value="UER00012"/>
</dbReference>
<dbReference type="EC" id="2.6.1.9" evidence="11"/>
<comment type="similarity">
    <text evidence="3 11">Belongs to the class-II pyridoxal-phosphate-dependent aminotransferase family. Histidinol-phosphate aminotransferase subfamily.</text>
</comment>
<dbReference type="PANTHER" id="PTHR42885:SF2">
    <property type="entry name" value="HISTIDINOL-PHOSPHATE AMINOTRANSFERASE"/>
    <property type="match status" value="1"/>
</dbReference>
<dbReference type="Pfam" id="PF00155">
    <property type="entry name" value="Aminotran_1_2"/>
    <property type="match status" value="1"/>
</dbReference>
<dbReference type="GO" id="GO:0004400">
    <property type="term" value="F:histidinol-phosphate transaminase activity"/>
    <property type="evidence" value="ECO:0007669"/>
    <property type="project" value="UniProtKB-UniRule"/>
</dbReference>
<evidence type="ECO:0000313" key="14">
    <source>
        <dbReference type="Proteomes" id="UP000194798"/>
    </source>
</evidence>
<comment type="pathway">
    <text evidence="2 11">Amino-acid biosynthesis; L-histidine biosynthesis; L-histidine from 5-phospho-alpha-D-ribose 1-diphosphate: step 7/9.</text>
</comment>
<dbReference type="EMBL" id="MSLT01000006">
    <property type="protein sequence ID" value="OUD15494.1"/>
    <property type="molecule type" value="Genomic_DNA"/>
</dbReference>
<evidence type="ECO:0000256" key="11">
    <source>
        <dbReference type="HAMAP-Rule" id="MF_01023"/>
    </source>
</evidence>
<dbReference type="InterPro" id="IPR005861">
    <property type="entry name" value="HisP_aminotrans"/>
</dbReference>
<protein>
    <recommendedName>
        <fullName evidence="11">Histidinol-phosphate aminotransferase</fullName>
        <ecNumber evidence="11">2.6.1.9</ecNumber>
    </recommendedName>
    <alternativeName>
        <fullName evidence="11">Imidazole acetol-phosphate transaminase</fullName>
    </alternativeName>
</protein>
<feature type="domain" description="Aminotransferase class I/classII large" evidence="12">
    <location>
        <begin position="26"/>
        <end position="353"/>
    </location>
</feature>
<reference evidence="13 14" key="1">
    <citation type="submission" date="2016-12" db="EMBL/GenBank/DDBJ databases">
        <title>Thioflexothrix psekupsii D3 genome sequencing and assembly.</title>
        <authorList>
            <person name="Fomenkov A."/>
            <person name="Vincze T."/>
            <person name="Grabovich M."/>
            <person name="Anton B.P."/>
            <person name="Dubinina G."/>
            <person name="Orlova M."/>
            <person name="Belousova E."/>
            <person name="Roberts R.J."/>
        </authorList>
    </citation>
    <scope>NUCLEOTIDE SEQUENCE [LARGE SCALE GENOMIC DNA]</scope>
    <source>
        <strain evidence="13">D3</strain>
    </source>
</reference>
<evidence type="ECO:0000256" key="3">
    <source>
        <dbReference type="ARBA" id="ARBA00007970"/>
    </source>
</evidence>
<evidence type="ECO:0000256" key="10">
    <source>
        <dbReference type="ARBA" id="ARBA00047481"/>
    </source>
</evidence>
<dbReference type="PANTHER" id="PTHR42885">
    <property type="entry name" value="HISTIDINOL-PHOSPHATE AMINOTRANSFERASE-RELATED"/>
    <property type="match status" value="1"/>
</dbReference>
<comment type="catalytic activity">
    <reaction evidence="10 11">
        <text>L-histidinol phosphate + 2-oxoglutarate = 3-(imidazol-4-yl)-2-oxopropyl phosphate + L-glutamate</text>
        <dbReference type="Rhea" id="RHEA:23744"/>
        <dbReference type="ChEBI" id="CHEBI:16810"/>
        <dbReference type="ChEBI" id="CHEBI:29985"/>
        <dbReference type="ChEBI" id="CHEBI:57766"/>
        <dbReference type="ChEBI" id="CHEBI:57980"/>
        <dbReference type="EC" id="2.6.1.9"/>
    </reaction>
</comment>
<keyword evidence="9 11" id="KW-0368">Histidine biosynthesis</keyword>
<dbReference type="NCBIfam" id="TIGR01141">
    <property type="entry name" value="hisC"/>
    <property type="match status" value="1"/>
</dbReference>
<evidence type="ECO:0000259" key="12">
    <source>
        <dbReference type="Pfam" id="PF00155"/>
    </source>
</evidence>
<dbReference type="HAMAP" id="MF_01023">
    <property type="entry name" value="HisC_aminotrans_2"/>
    <property type="match status" value="1"/>
</dbReference>
<keyword evidence="7 11" id="KW-0808">Transferase</keyword>
<keyword evidence="8 11" id="KW-0663">Pyridoxal phosphate</keyword>
<evidence type="ECO:0000256" key="1">
    <source>
        <dbReference type="ARBA" id="ARBA00001933"/>
    </source>
</evidence>
<keyword evidence="5 11" id="KW-0032">Aminotransferase</keyword>
<sequence length="358" mass="40176">MKTAVTDWIRPEILASSAYHVANADNLIKLDAMENPYRWDESHVEAWLQRLRHAAVNRYPDPQANAVKNHLRAVMSIPEEFPLLLGNGSDELIQLLMLGIHAPNRAILSVEPSFVMYRLLAQLLGLNYIGVPLQSPDFSLDLPAILSAIETHQPALIFLAYPNNPTGNLFDAQAIHQILAISSGIVVIDEAYAPFTEATFLSQLKIYPNLLVMRTLSKLGLAGLRLGLLTGATEWLHQFEKLRLPYNINVLTQLSVSYALDNYQVLQQQTQCIREDRARLIADLRQIHDVLQVWDSEANFVLFKVAHARAVFEQLRAAGILIKCLDGSHPQLADCLRVTVGTPEEIRIFLQALERIIA</sequence>
<dbReference type="GO" id="GO:0000105">
    <property type="term" value="P:L-histidine biosynthetic process"/>
    <property type="evidence" value="ECO:0007669"/>
    <property type="project" value="UniProtKB-UniRule"/>
</dbReference>
<evidence type="ECO:0000256" key="9">
    <source>
        <dbReference type="ARBA" id="ARBA00023102"/>
    </source>
</evidence>
<dbReference type="InterPro" id="IPR015422">
    <property type="entry name" value="PyrdxlP-dep_Trfase_small"/>
</dbReference>